<evidence type="ECO:0000313" key="2">
    <source>
        <dbReference type="Proteomes" id="UP001154282"/>
    </source>
</evidence>
<protein>
    <submittedName>
        <fullName evidence="1">Uncharacterized protein</fullName>
    </submittedName>
</protein>
<reference evidence="1" key="1">
    <citation type="submission" date="2022-08" db="EMBL/GenBank/DDBJ databases">
        <authorList>
            <person name="Gutierrez-Valencia J."/>
        </authorList>
    </citation>
    <scope>NUCLEOTIDE SEQUENCE</scope>
</reference>
<dbReference type="EMBL" id="CAMGYJ010000006">
    <property type="protein sequence ID" value="CAI0433418.1"/>
    <property type="molecule type" value="Genomic_DNA"/>
</dbReference>
<sequence>MWPLPSPSSRQMSQHLALASSPHLSVAGFPTVTLFLNQNLGYDMWVMEQISDDAFLLSKQRFYGMAIFGKSMAILRPSDDWSLFGMAGWMIFEFNV</sequence>
<evidence type="ECO:0000313" key="1">
    <source>
        <dbReference type="EMBL" id="CAI0433418.1"/>
    </source>
</evidence>
<comment type="caution">
    <text evidence="1">The sequence shown here is derived from an EMBL/GenBank/DDBJ whole genome shotgun (WGS) entry which is preliminary data.</text>
</comment>
<dbReference type="Proteomes" id="UP001154282">
    <property type="component" value="Unassembled WGS sequence"/>
</dbReference>
<organism evidence="1 2">
    <name type="scientific">Linum tenue</name>
    <dbReference type="NCBI Taxonomy" id="586396"/>
    <lineage>
        <taxon>Eukaryota</taxon>
        <taxon>Viridiplantae</taxon>
        <taxon>Streptophyta</taxon>
        <taxon>Embryophyta</taxon>
        <taxon>Tracheophyta</taxon>
        <taxon>Spermatophyta</taxon>
        <taxon>Magnoliopsida</taxon>
        <taxon>eudicotyledons</taxon>
        <taxon>Gunneridae</taxon>
        <taxon>Pentapetalae</taxon>
        <taxon>rosids</taxon>
        <taxon>fabids</taxon>
        <taxon>Malpighiales</taxon>
        <taxon>Linaceae</taxon>
        <taxon>Linum</taxon>
    </lineage>
</organism>
<proteinExistence type="predicted"/>
<dbReference type="AlphaFoldDB" id="A0AAV0LGD7"/>
<accession>A0AAV0LGD7</accession>
<keyword evidence="2" id="KW-1185">Reference proteome</keyword>
<gene>
    <name evidence="1" type="ORF">LITE_LOCUS23861</name>
</gene>
<name>A0AAV0LGD7_9ROSI</name>